<sequence length="406" mass="45848">NLTETAMEIEPIDKEVNDIEREITKTQENEPNAQMRTLISMNDKKVEQYKDNELEIENRETSSRTVDASVSPNNDALNETIANNVIEVNPCKSIDGISKEVAAEENTKDSVQNCKANKISTNGISDTDLNMERNDSVNTEGNAKPEAKEEEIQGANDKTIDNEHEAHDIKTIISSAEDNISKEPAVYKSTYADTGEADGDDWDALFDDSGEALDPSLMEELTIAVGKVKVQKPQFDYYNYTPTDTDLDYDMYGHLIEIYEFPEEFQTRDLMHIFKDYLEHGFDIKWVDDTHAIGVFSSVIAANTAMRLQHPMLKVRPIFDATPQTKRKAKKSTEFLQPYKERPETSASTARRLVSGALGIGTKMSREKRAEERQKLKEARDKKKQANRAKKDAWDGSIGRCAMDDV</sequence>
<dbReference type="InterPro" id="IPR012677">
    <property type="entry name" value="Nucleotide-bd_a/b_plait_sf"/>
</dbReference>
<feature type="non-terminal residue" evidence="2">
    <location>
        <position position="406"/>
    </location>
</feature>
<comment type="caution">
    <text evidence="2">The sequence shown here is derived from an EMBL/GenBank/DDBJ whole genome shotgun (WGS) entry which is preliminary data.</text>
</comment>
<dbReference type="PANTHER" id="PTHR21678">
    <property type="entry name" value="GROWTH INHIBITION AND DIFFERENTIATION RELATED PROTEIN 88"/>
    <property type="match status" value="1"/>
</dbReference>
<feature type="region of interest" description="Disordered" evidence="1">
    <location>
        <begin position="361"/>
        <end position="406"/>
    </location>
</feature>
<reference evidence="2" key="1">
    <citation type="submission" date="2022-03" db="EMBL/GenBank/DDBJ databases">
        <authorList>
            <person name="Martin C."/>
        </authorList>
    </citation>
    <scope>NUCLEOTIDE SEQUENCE</scope>
</reference>
<dbReference type="PANTHER" id="PTHR21678:SF0">
    <property type="entry name" value="C3H1-TYPE DOMAIN-CONTAINING PROTEIN"/>
    <property type="match status" value="1"/>
</dbReference>
<dbReference type="Gene3D" id="3.30.70.330">
    <property type="match status" value="1"/>
</dbReference>
<keyword evidence="3" id="KW-1185">Reference proteome</keyword>
<protein>
    <submittedName>
        <fullName evidence="2">Uncharacterized protein</fullName>
    </submittedName>
</protein>
<dbReference type="OrthoDB" id="5418203at2759"/>
<accession>A0A8J1XF50</accession>
<evidence type="ECO:0000313" key="2">
    <source>
        <dbReference type="EMBL" id="CAH1783752.1"/>
    </source>
</evidence>
<name>A0A8J1XF50_OWEFU</name>
<proteinExistence type="predicted"/>
<feature type="compositionally biased region" description="Basic and acidic residues" evidence="1">
    <location>
        <begin position="364"/>
        <end position="381"/>
    </location>
</feature>
<evidence type="ECO:0000256" key="1">
    <source>
        <dbReference type="SAM" id="MobiDB-lite"/>
    </source>
</evidence>
<dbReference type="EMBL" id="CAIIXF020000005">
    <property type="protein sequence ID" value="CAH1783752.1"/>
    <property type="molecule type" value="Genomic_DNA"/>
</dbReference>
<gene>
    <name evidence="2" type="ORF">OFUS_LOCUS10060</name>
</gene>
<dbReference type="Proteomes" id="UP000749559">
    <property type="component" value="Unassembled WGS sequence"/>
</dbReference>
<dbReference type="AlphaFoldDB" id="A0A8J1XF50"/>
<evidence type="ECO:0000313" key="3">
    <source>
        <dbReference type="Proteomes" id="UP000749559"/>
    </source>
</evidence>
<organism evidence="2 3">
    <name type="scientific">Owenia fusiformis</name>
    <name type="common">Polychaete worm</name>
    <dbReference type="NCBI Taxonomy" id="6347"/>
    <lineage>
        <taxon>Eukaryota</taxon>
        <taxon>Metazoa</taxon>
        <taxon>Spiralia</taxon>
        <taxon>Lophotrochozoa</taxon>
        <taxon>Annelida</taxon>
        <taxon>Polychaeta</taxon>
        <taxon>Sedentaria</taxon>
        <taxon>Canalipalpata</taxon>
        <taxon>Sabellida</taxon>
        <taxon>Oweniida</taxon>
        <taxon>Oweniidae</taxon>
        <taxon>Owenia</taxon>
    </lineage>
</organism>
<feature type="region of interest" description="Disordered" evidence="1">
    <location>
        <begin position="125"/>
        <end position="158"/>
    </location>
</feature>
<dbReference type="InterPro" id="IPR039884">
    <property type="entry name" value="R3HC1/R3HCL"/>
</dbReference>